<dbReference type="GO" id="GO:0016020">
    <property type="term" value="C:membrane"/>
    <property type="evidence" value="ECO:0007669"/>
    <property type="project" value="UniProtKB-SubCell"/>
</dbReference>
<comment type="subcellular location">
    <subcellularLocation>
        <location evidence="1">Membrane</location>
        <topology evidence="1">Multi-pass membrane protein</topology>
    </subcellularLocation>
</comment>
<comment type="caution">
    <text evidence="11">The sequence shown here is derived from an EMBL/GenBank/DDBJ whole genome shotgun (WGS) entry which is preliminary data.</text>
</comment>
<dbReference type="SMART" id="SM00382">
    <property type="entry name" value="AAA"/>
    <property type="match status" value="1"/>
</dbReference>
<dbReference type="PROSITE" id="PS00211">
    <property type="entry name" value="ABC_TRANSPORTER_1"/>
    <property type="match status" value="1"/>
</dbReference>
<dbReference type="CDD" id="cd03213">
    <property type="entry name" value="ABCG_EPDR"/>
    <property type="match status" value="1"/>
</dbReference>
<dbReference type="PANTHER" id="PTHR48042:SF11">
    <property type="entry name" value="ABC TRANSPORTER G FAMILY MEMBER 11"/>
    <property type="match status" value="1"/>
</dbReference>
<feature type="transmembrane region" description="Helical" evidence="9">
    <location>
        <begin position="636"/>
        <end position="659"/>
    </location>
</feature>
<organism evidence="11 12">
    <name type="scientific">Pseudocercospora musae</name>
    <dbReference type="NCBI Taxonomy" id="113226"/>
    <lineage>
        <taxon>Eukaryota</taxon>
        <taxon>Fungi</taxon>
        <taxon>Dikarya</taxon>
        <taxon>Ascomycota</taxon>
        <taxon>Pezizomycotina</taxon>
        <taxon>Dothideomycetes</taxon>
        <taxon>Dothideomycetidae</taxon>
        <taxon>Mycosphaerellales</taxon>
        <taxon>Mycosphaerellaceae</taxon>
        <taxon>Pseudocercospora</taxon>
    </lineage>
</organism>
<feature type="transmembrane region" description="Helical" evidence="9">
    <location>
        <begin position="680"/>
        <end position="706"/>
    </location>
</feature>
<dbReference type="Gene3D" id="3.40.50.300">
    <property type="entry name" value="P-loop containing nucleotide triphosphate hydrolases"/>
    <property type="match status" value="1"/>
</dbReference>
<gene>
    <name evidence="11" type="ORF">AC579_6245</name>
</gene>
<evidence type="ECO:0000256" key="4">
    <source>
        <dbReference type="ARBA" id="ARBA00022692"/>
    </source>
</evidence>
<evidence type="ECO:0000259" key="10">
    <source>
        <dbReference type="PROSITE" id="PS50893"/>
    </source>
</evidence>
<feature type="transmembrane region" description="Helical" evidence="9">
    <location>
        <begin position="743"/>
        <end position="765"/>
    </location>
</feature>
<keyword evidence="4 9" id="KW-0812">Transmembrane</keyword>
<dbReference type="InterPro" id="IPR013525">
    <property type="entry name" value="ABC2_TM"/>
</dbReference>
<dbReference type="Pfam" id="PF01061">
    <property type="entry name" value="ABC2_membrane"/>
    <property type="match status" value="1"/>
</dbReference>
<sequence length="868" mass="95186">MCPGPDETGLMRMRVAGAGREARLERPLKPWARMWRRLAGAASKWKWHRQRHHRQHCRGQRTLMMSHASSRLVSSRQSLVSSSDAATSFLPSLANVNPCCVPPSFFKTTITFPRSPAIGSVISSFRASISSPAARLTLPSLFPPFCPTSTSACVESVVASAAGSRQQRGTHDFVADRSFLLPPLTDQTTLVAAVAAGLAVGPAAPAHPLLCEPHRPPSLKSPFNLAHANHSAIPHRSTYAKMSDIEKMIGGDYAQLTNTNIRSFGWKGVSVTVKDRQSQQPKTILSDINGIVKAGELLALMGPSGSGKSTLLNVLAHRTHALAANVKAAIYINGSAANPKTFRRISAYVEQEDALVGSLTVRETLNFAARLSLPRTVSKLERIQRIEALLTAFGLQGQANNLIGTPIRKGISGGQKRRVSVAAQLITSPKLLFLDEPTSGLDSAASFEVISFVKDIAKKHNLIVIASIHQPSTSTFAMFDKLLLLSQGGTAYSGPVSEVQPYFDACGFPIPLYMNPAEFIIDFVNTDFARDRSEVDQQLNMVHSSWHKSRLATATVTELTDEMARNSMDTDINAETKEESAGPLAIPLALIHRSFIKSYRDIIAYGIRIAMYMGLAVMMGTVWLRLNPDQGNIQSFINAIFFGGAFMSFMAVAYIPAFLEDRALFIKERANGLYGPSSFLLANFVTGIPYLFLIAMLFSIVAYWLSNFRPTAQAFFTWVMWLFLDLIAAESLVVLISSLIPIFVVALAGTAFANGLWMCTGGFLVPPQTLNPFWRYVFHYIDYQSYVFQGMMVNEFGQRNFTCGQNSAGQCSCMYETELANQCLIAGTGVLRNYGYKTGETGKWVGIMIGIICGYRILGWVTLYLRRS</sequence>
<keyword evidence="8 9" id="KW-0472">Membrane</keyword>
<keyword evidence="12" id="KW-1185">Reference proteome</keyword>
<evidence type="ECO:0000256" key="5">
    <source>
        <dbReference type="ARBA" id="ARBA00022741"/>
    </source>
</evidence>
<evidence type="ECO:0000313" key="12">
    <source>
        <dbReference type="Proteomes" id="UP000073492"/>
    </source>
</evidence>
<keyword evidence="5" id="KW-0547">Nucleotide-binding</keyword>
<feature type="transmembrane region" description="Helical" evidence="9">
    <location>
        <begin position="718"/>
        <end position="736"/>
    </location>
</feature>
<dbReference type="STRING" id="113226.A0A139IMK4"/>
<dbReference type="InterPro" id="IPR027417">
    <property type="entry name" value="P-loop_NTPase"/>
</dbReference>
<name>A0A139IMK4_9PEZI</name>
<evidence type="ECO:0000256" key="2">
    <source>
        <dbReference type="ARBA" id="ARBA00005814"/>
    </source>
</evidence>
<reference evidence="11 12" key="1">
    <citation type="submission" date="2015-07" db="EMBL/GenBank/DDBJ databases">
        <title>Comparative genomics of the Sigatoka disease complex on banana suggests a link between parallel evolutionary changes in Pseudocercospora fijiensis and Pseudocercospora eumusae and increased virulence on the banana host.</title>
        <authorList>
            <person name="Chang T.-C."/>
            <person name="Salvucci A."/>
            <person name="Crous P.W."/>
            <person name="Stergiopoulos I."/>
        </authorList>
    </citation>
    <scope>NUCLEOTIDE SEQUENCE [LARGE SCALE GENOMIC DNA]</scope>
    <source>
        <strain evidence="11 12">CBS 116634</strain>
    </source>
</reference>
<feature type="transmembrane region" description="Helical" evidence="9">
    <location>
        <begin position="602"/>
        <end position="624"/>
    </location>
</feature>
<dbReference type="EMBL" id="LFZO01000050">
    <property type="protein sequence ID" value="KXT15802.1"/>
    <property type="molecule type" value="Genomic_DNA"/>
</dbReference>
<dbReference type="AlphaFoldDB" id="A0A139IMK4"/>
<dbReference type="InterPro" id="IPR052215">
    <property type="entry name" value="Plant_ABCG"/>
</dbReference>
<accession>A0A139IMK4</accession>
<feature type="domain" description="ABC transporter" evidence="10">
    <location>
        <begin position="266"/>
        <end position="512"/>
    </location>
</feature>
<dbReference type="Pfam" id="PF00005">
    <property type="entry name" value="ABC_tran"/>
    <property type="match status" value="1"/>
</dbReference>
<dbReference type="Pfam" id="PF19055">
    <property type="entry name" value="ABC2_membrane_7"/>
    <property type="match status" value="1"/>
</dbReference>
<dbReference type="GO" id="GO:0016887">
    <property type="term" value="F:ATP hydrolysis activity"/>
    <property type="evidence" value="ECO:0007669"/>
    <property type="project" value="InterPro"/>
</dbReference>
<comment type="similarity">
    <text evidence="2">Belongs to the ABC transporter superfamily. ABCG family. Eye pigment precursor importer (TC 3.A.1.204) subfamily.</text>
</comment>
<evidence type="ECO:0000256" key="3">
    <source>
        <dbReference type="ARBA" id="ARBA00022448"/>
    </source>
</evidence>
<feature type="transmembrane region" description="Helical" evidence="9">
    <location>
        <begin position="844"/>
        <end position="865"/>
    </location>
</feature>
<dbReference type="InterPro" id="IPR043926">
    <property type="entry name" value="ABCG_dom"/>
</dbReference>
<evidence type="ECO:0000313" key="11">
    <source>
        <dbReference type="EMBL" id="KXT15802.1"/>
    </source>
</evidence>
<keyword evidence="7 9" id="KW-1133">Transmembrane helix</keyword>
<dbReference type="Proteomes" id="UP000073492">
    <property type="component" value="Unassembled WGS sequence"/>
</dbReference>
<dbReference type="PANTHER" id="PTHR48042">
    <property type="entry name" value="ABC TRANSPORTER G FAMILY MEMBER 11"/>
    <property type="match status" value="1"/>
</dbReference>
<evidence type="ECO:0000256" key="1">
    <source>
        <dbReference type="ARBA" id="ARBA00004141"/>
    </source>
</evidence>
<evidence type="ECO:0000256" key="6">
    <source>
        <dbReference type="ARBA" id="ARBA00022840"/>
    </source>
</evidence>
<dbReference type="GO" id="GO:0140359">
    <property type="term" value="F:ABC-type transporter activity"/>
    <property type="evidence" value="ECO:0007669"/>
    <property type="project" value="InterPro"/>
</dbReference>
<dbReference type="PROSITE" id="PS50893">
    <property type="entry name" value="ABC_TRANSPORTER_2"/>
    <property type="match status" value="1"/>
</dbReference>
<dbReference type="InterPro" id="IPR017871">
    <property type="entry name" value="ABC_transporter-like_CS"/>
</dbReference>
<dbReference type="FunFam" id="3.40.50.300:FF:001305">
    <property type="entry name" value="ABCG transporter ABC superfamily"/>
    <property type="match status" value="1"/>
</dbReference>
<dbReference type="GO" id="GO:0005524">
    <property type="term" value="F:ATP binding"/>
    <property type="evidence" value="ECO:0007669"/>
    <property type="project" value="UniProtKB-KW"/>
</dbReference>
<keyword evidence="3" id="KW-0813">Transport</keyword>
<evidence type="ECO:0000256" key="8">
    <source>
        <dbReference type="ARBA" id="ARBA00023136"/>
    </source>
</evidence>
<evidence type="ECO:0000256" key="7">
    <source>
        <dbReference type="ARBA" id="ARBA00022989"/>
    </source>
</evidence>
<protein>
    <recommendedName>
        <fullName evidence="10">ABC transporter domain-containing protein</fullName>
    </recommendedName>
</protein>
<keyword evidence="6" id="KW-0067">ATP-binding</keyword>
<dbReference type="SUPFAM" id="SSF52540">
    <property type="entry name" value="P-loop containing nucleoside triphosphate hydrolases"/>
    <property type="match status" value="1"/>
</dbReference>
<dbReference type="OrthoDB" id="66620at2759"/>
<proteinExistence type="inferred from homology"/>
<dbReference type="InterPro" id="IPR003439">
    <property type="entry name" value="ABC_transporter-like_ATP-bd"/>
</dbReference>
<evidence type="ECO:0000256" key="9">
    <source>
        <dbReference type="SAM" id="Phobius"/>
    </source>
</evidence>
<dbReference type="InterPro" id="IPR003593">
    <property type="entry name" value="AAA+_ATPase"/>
</dbReference>